<feature type="compositionally biased region" description="Polar residues" evidence="1">
    <location>
        <begin position="244"/>
        <end position="255"/>
    </location>
</feature>
<evidence type="ECO:0000313" key="4">
    <source>
        <dbReference type="Proteomes" id="UP001603013"/>
    </source>
</evidence>
<reference evidence="3 4" key="1">
    <citation type="submission" date="2024-10" db="EMBL/GenBank/DDBJ databases">
        <title>The Natural Products Discovery Center: Release of the First 8490 Sequenced Strains for Exploring Actinobacteria Biosynthetic Diversity.</title>
        <authorList>
            <person name="Kalkreuter E."/>
            <person name="Kautsar S.A."/>
            <person name="Yang D."/>
            <person name="Bader C.D."/>
            <person name="Teijaro C.N."/>
            <person name="Fluegel L."/>
            <person name="Davis C.M."/>
            <person name="Simpson J.R."/>
            <person name="Lauterbach L."/>
            <person name="Steele A.D."/>
            <person name="Gui C."/>
            <person name="Meng S."/>
            <person name="Li G."/>
            <person name="Viehrig K."/>
            <person name="Ye F."/>
            <person name="Su P."/>
            <person name="Kiefer A.F."/>
            <person name="Nichols A."/>
            <person name="Cepeda A.J."/>
            <person name="Yan W."/>
            <person name="Fan B."/>
            <person name="Jiang Y."/>
            <person name="Adhikari A."/>
            <person name="Zheng C.-J."/>
            <person name="Schuster L."/>
            <person name="Cowan T.M."/>
            <person name="Smanski M.J."/>
            <person name="Chevrette M.G."/>
            <person name="De Carvalho L.P.S."/>
            <person name="Shen B."/>
        </authorList>
    </citation>
    <scope>NUCLEOTIDE SEQUENCE [LARGE SCALE GENOMIC DNA]</scope>
    <source>
        <strain evidence="3 4">NPDC015755</strain>
    </source>
</reference>
<evidence type="ECO:0000259" key="2">
    <source>
        <dbReference type="PROSITE" id="PS50943"/>
    </source>
</evidence>
<comment type="caution">
    <text evidence="3">The sequence shown here is derived from an EMBL/GenBank/DDBJ whole genome shotgun (WGS) entry which is preliminary data.</text>
</comment>
<dbReference type="InterPro" id="IPR010982">
    <property type="entry name" value="Lambda_DNA-bd_dom_sf"/>
</dbReference>
<accession>A0ABW6YJA7</accession>
<feature type="region of interest" description="Disordered" evidence="1">
    <location>
        <begin position="229"/>
        <end position="255"/>
    </location>
</feature>
<sequence>MGASYFSQPIKTYELCGAGSCQLARSCCVLRITGRVRLSVAGDPTLLKRVGPGLQGRIDGVERWRLTTRRPLRYPGSCRLRRHISAGNGSRGAGCRYGQPHRHRQVGPTLRRGCADGTGRCRAVDRHTAGAGCRSGSGNLKCLLRRLRGEQGLTMGGLDRRARLGRTTTSQALNRGTVPSEATLVSLAQALRTSAEPLLKLRALACTDGNAPARVAACYEGTARPLEHARAKTSGVPGAGRPDSLSTTWTSGPRV</sequence>
<dbReference type="Gene3D" id="1.10.260.40">
    <property type="entry name" value="lambda repressor-like DNA-binding domains"/>
    <property type="match status" value="1"/>
</dbReference>
<dbReference type="RefSeq" id="WP_391936851.1">
    <property type="nucleotide sequence ID" value="NZ_JBIBSM010000018.1"/>
</dbReference>
<gene>
    <name evidence="3" type="ORF">ACF05T_28215</name>
</gene>
<dbReference type="Pfam" id="PF13560">
    <property type="entry name" value="HTH_31"/>
    <property type="match status" value="1"/>
</dbReference>
<dbReference type="SUPFAM" id="SSF47413">
    <property type="entry name" value="lambda repressor-like DNA-binding domains"/>
    <property type="match status" value="1"/>
</dbReference>
<feature type="domain" description="HTH cro/C1-type" evidence="2">
    <location>
        <begin position="144"/>
        <end position="198"/>
    </location>
</feature>
<proteinExistence type="predicted"/>
<dbReference type="EMBL" id="JBIBSM010000018">
    <property type="protein sequence ID" value="MFF8279942.1"/>
    <property type="molecule type" value="Genomic_DNA"/>
</dbReference>
<organism evidence="3 4">
    <name type="scientific">Streptomyces lateritius</name>
    <dbReference type="NCBI Taxonomy" id="67313"/>
    <lineage>
        <taxon>Bacteria</taxon>
        <taxon>Bacillati</taxon>
        <taxon>Actinomycetota</taxon>
        <taxon>Actinomycetes</taxon>
        <taxon>Kitasatosporales</taxon>
        <taxon>Streptomycetaceae</taxon>
        <taxon>Streptomyces</taxon>
    </lineage>
</organism>
<name>A0ABW6YJA7_9ACTN</name>
<dbReference type="PROSITE" id="PS50943">
    <property type="entry name" value="HTH_CROC1"/>
    <property type="match status" value="1"/>
</dbReference>
<protein>
    <submittedName>
        <fullName evidence="3">Helix-turn-helix domain-containing protein</fullName>
    </submittedName>
</protein>
<keyword evidence="4" id="KW-1185">Reference proteome</keyword>
<dbReference type="InterPro" id="IPR001387">
    <property type="entry name" value="Cro/C1-type_HTH"/>
</dbReference>
<dbReference type="Proteomes" id="UP001603013">
    <property type="component" value="Unassembled WGS sequence"/>
</dbReference>
<evidence type="ECO:0000256" key="1">
    <source>
        <dbReference type="SAM" id="MobiDB-lite"/>
    </source>
</evidence>
<evidence type="ECO:0000313" key="3">
    <source>
        <dbReference type="EMBL" id="MFF8279942.1"/>
    </source>
</evidence>
<dbReference type="CDD" id="cd00093">
    <property type="entry name" value="HTH_XRE"/>
    <property type="match status" value="1"/>
</dbReference>